<evidence type="ECO:0000313" key="2">
    <source>
        <dbReference type="Proteomes" id="UP000261680"/>
    </source>
</evidence>
<feature type="compositionally biased region" description="Low complexity" evidence="1">
    <location>
        <begin position="170"/>
        <end position="180"/>
    </location>
</feature>
<dbReference type="KEGG" id="umr:103660189"/>
<accession>A0A8M1GUS4</accession>
<dbReference type="GeneID" id="103660189"/>
<evidence type="ECO:0000313" key="3">
    <source>
        <dbReference type="RefSeq" id="XP_040498547.1"/>
    </source>
</evidence>
<dbReference type="RefSeq" id="XP_040498547.1">
    <property type="nucleotide sequence ID" value="XM_040642613.1"/>
</dbReference>
<feature type="compositionally biased region" description="Polar residues" evidence="1">
    <location>
        <begin position="189"/>
        <end position="200"/>
    </location>
</feature>
<reference evidence="3" key="1">
    <citation type="submission" date="2025-08" db="UniProtKB">
        <authorList>
            <consortium name="RefSeq"/>
        </authorList>
    </citation>
    <scope>IDENTIFICATION</scope>
    <source>
        <tissue evidence="3">Whole blood</tissue>
    </source>
</reference>
<dbReference type="AlphaFoldDB" id="A0A8M1GUS4"/>
<dbReference type="Proteomes" id="UP000261680">
    <property type="component" value="Unplaced"/>
</dbReference>
<protein>
    <submittedName>
        <fullName evidence="3">Uncharacterized protein LOC103660189</fullName>
    </submittedName>
</protein>
<sequence length="322" mass="35088">MRECGSERKRRHVCSAARACARPSPGRGGGRVGRGRLDPPPRPPRPRRRAARGCGDIWAGGPRGTLTLVRARLLRWGPRALNCKRAFKQLFVEPWTARLEGAARAASAGAGVGRGSEEALGSAPRGLSDLRVWAPAPRAHGWGAPRRGRSRRGGSGPRHLPAGPRALAQPGLPLTPLLGRPDPRPPTSGTPATRSRFSTQRLGRSRVLGLSRAEPPGRVNYSWGAWACSQDLLCLQLLRRSGEKTREKFPEQSWPRFSFSQGPVQREGDVVGWPGSDKLSSLLGPEHQSMEKDPSVAYTVWTLCFHCATADISPLWIQTTWV</sequence>
<evidence type="ECO:0000256" key="1">
    <source>
        <dbReference type="SAM" id="MobiDB-lite"/>
    </source>
</evidence>
<feature type="region of interest" description="Disordered" evidence="1">
    <location>
        <begin position="138"/>
        <end position="205"/>
    </location>
</feature>
<gene>
    <name evidence="3" type="primary">LOC103660189</name>
</gene>
<organism evidence="2 3">
    <name type="scientific">Ursus maritimus</name>
    <name type="common">Polar bear</name>
    <name type="synonym">Thalarctos maritimus</name>
    <dbReference type="NCBI Taxonomy" id="29073"/>
    <lineage>
        <taxon>Eukaryota</taxon>
        <taxon>Metazoa</taxon>
        <taxon>Chordata</taxon>
        <taxon>Craniata</taxon>
        <taxon>Vertebrata</taxon>
        <taxon>Euteleostomi</taxon>
        <taxon>Mammalia</taxon>
        <taxon>Eutheria</taxon>
        <taxon>Laurasiatheria</taxon>
        <taxon>Carnivora</taxon>
        <taxon>Caniformia</taxon>
        <taxon>Ursidae</taxon>
        <taxon>Ursus</taxon>
    </lineage>
</organism>
<feature type="compositionally biased region" description="Low complexity" evidence="1">
    <location>
        <begin position="16"/>
        <end position="25"/>
    </location>
</feature>
<feature type="region of interest" description="Disordered" evidence="1">
    <location>
        <begin position="15"/>
        <end position="53"/>
    </location>
</feature>
<keyword evidence="2" id="KW-1185">Reference proteome</keyword>
<name>A0A8M1GUS4_URSMA</name>
<proteinExistence type="predicted"/>